<name>A0ABV6WVZ5_9ACTN</name>
<keyword evidence="1" id="KW-0812">Transmembrane</keyword>
<keyword evidence="1" id="KW-1133">Transmembrane helix</keyword>
<dbReference type="Proteomes" id="UP001592530">
    <property type="component" value="Unassembled WGS sequence"/>
</dbReference>
<accession>A0ABV6WVZ5</accession>
<gene>
    <name evidence="2" type="ORF">ACEZDB_05920</name>
</gene>
<keyword evidence="1" id="KW-0472">Membrane</keyword>
<evidence type="ECO:0000313" key="3">
    <source>
        <dbReference type="Proteomes" id="UP001592530"/>
    </source>
</evidence>
<evidence type="ECO:0000256" key="1">
    <source>
        <dbReference type="SAM" id="Phobius"/>
    </source>
</evidence>
<protein>
    <submittedName>
        <fullName evidence="2">Uncharacterized protein</fullName>
    </submittedName>
</protein>
<organism evidence="2 3">
    <name type="scientific">Streptacidiphilus alkalitolerans</name>
    <dbReference type="NCBI Taxonomy" id="3342712"/>
    <lineage>
        <taxon>Bacteria</taxon>
        <taxon>Bacillati</taxon>
        <taxon>Actinomycetota</taxon>
        <taxon>Actinomycetes</taxon>
        <taxon>Kitasatosporales</taxon>
        <taxon>Streptomycetaceae</taxon>
        <taxon>Streptacidiphilus</taxon>
    </lineage>
</organism>
<comment type="caution">
    <text evidence="2">The sequence shown here is derived from an EMBL/GenBank/DDBJ whole genome shotgun (WGS) entry which is preliminary data.</text>
</comment>
<proteinExistence type="predicted"/>
<feature type="transmembrane region" description="Helical" evidence="1">
    <location>
        <begin position="96"/>
        <end position="114"/>
    </location>
</feature>
<feature type="transmembrane region" description="Helical" evidence="1">
    <location>
        <begin position="64"/>
        <end position="84"/>
    </location>
</feature>
<evidence type="ECO:0000313" key="2">
    <source>
        <dbReference type="EMBL" id="MFC1430197.1"/>
    </source>
</evidence>
<reference evidence="2 3" key="1">
    <citation type="submission" date="2024-09" db="EMBL/GenBank/DDBJ databases">
        <authorList>
            <person name="Lee S.D."/>
        </authorList>
    </citation>
    <scope>NUCLEOTIDE SEQUENCE [LARGE SCALE GENOMIC DNA]</scope>
    <source>
        <strain evidence="2 3">N1-3</strain>
    </source>
</reference>
<dbReference type="RefSeq" id="WP_380549488.1">
    <property type="nucleotide sequence ID" value="NZ_JBHEZY010000002.1"/>
</dbReference>
<dbReference type="EMBL" id="JBHEZY010000002">
    <property type="protein sequence ID" value="MFC1430197.1"/>
    <property type="molecule type" value="Genomic_DNA"/>
</dbReference>
<feature type="transmembrane region" description="Helical" evidence="1">
    <location>
        <begin position="35"/>
        <end position="52"/>
    </location>
</feature>
<feature type="transmembrane region" description="Helical" evidence="1">
    <location>
        <begin position="126"/>
        <end position="153"/>
    </location>
</feature>
<sequence length="178" mass="18479">MLSELTEAMIVNGAVLAAVLHTDLGSARKIGPMRILRPLVIAGAIIPLFLESPVTHGTGLSVELAAIAAGLLGGLAALGLMHVYRSPSTGKPVSRATGPYALLWILVIGARAAFSYGSAHWFPSQLTHWCIVHQVSGAAITDALIFMAVAMLVTRTAGLAVRASRLQSVSGGYADARI</sequence>